<dbReference type="InterPro" id="IPR002781">
    <property type="entry name" value="TM_pro_TauE-like"/>
</dbReference>
<gene>
    <name evidence="7" type="ORF">MUS_0502</name>
</gene>
<dbReference type="InterPro" id="IPR051598">
    <property type="entry name" value="TSUP/Inactive_protease-like"/>
</dbReference>
<feature type="transmembrane region" description="Helical" evidence="6">
    <location>
        <begin position="127"/>
        <end position="144"/>
    </location>
</feature>
<dbReference type="EMBL" id="CP003332">
    <property type="protein sequence ID" value="AFJ60576.1"/>
    <property type="molecule type" value="Genomic_DNA"/>
</dbReference>
<comment type="subcellular location">
    <subcellularLocation>
        <location evidence="6">Cell membrane</location>
        <topology evidence="6">Multi-pass membrane protein</topology>
    </subcellularLocation>
    <subcellularLocation>
        <location evidence="1">Membrane</location>
        <topology evidence="1">Multi-pass membrane protein</topology>
    </subcellularLocation>
</comment>
<dbReference type="AlphaFoldDB" id="I2C1Q2"/>
<keyword evidence="5 6" id="KW-0472">Membrane</keyword>
<evidence type="ECO:0000256" key="1">
    <source>
        <dbReference type="ARBA" id="ARBA00004141"/>
    </source>
</evidence>
<reference evidence="7 8" key="1">
    <citation type="journal article" date="2012" name="J. Biotechnol.">
        <title>Genome sequence of the plant growth promoting strain Bacillus amyloliquefaciens subsp. plantarum B9601-Y2 and expression of mersacidin and other secondary metabolites.</title>
        <authorList>
            <person name="He P."/>
            <person name="Hao K."/>
            <person name="Blom J."/>
            <person name="Ruckert C."/>
            <person name="Vater J."/>
            <person name="Mao Z."/>
            <person name="Wu Y."/>
            <person name="Hou M."/>
            <person name="He P."/>
            <person name="He Y."/>
            <person name="Borriss R."/>
        </authorList>
    </citation>
    <scope>NUCLEOTIDE SEQUENCE [LARGE SCALE GENOMIC DNA]</scope>
    <source>
        <strain evidence="7">Y2</strain>
    </source>
</reference>
<feature type="transmembrane region" description="Helical" evidence="6">
    <location>
        <begin position="255"/>
        <end position="273"/>
    </location>
</feature>
<evidence type="ECO:0000256" key="3">
    <source>
        <dbReference type="ARBA" id="ARBA00022692"/>
    </source>
</evidence>
<evidence type="ECO:0000256" key="2">
    <source>
        <dbReference type="ARBA" id="ARBA00009142"/>
    </source>
</evidence>
<keyword evidence="4 6" id="KW-1133">Transmembrane helix</keyword>
<evidence type="ECO:0000256" key="5">
    <source>
        <dbReference type="ARBA" id="ARBA00023136"/>
    </source>
</evidence>
<feature type="transmembrane region" description="Helical" evidence="6">
    <location>
        <begin position="165"/>
        <end position="193"/>
    </location>
</feature>
<evidence type="ECO:0000256" key="4">
    <source>
        <dbReference type="ARBA" id="ARBA00022989"/>
    </source>
</evidence>
<dbReference type="PANTHER" id="PTHR43701">
    <property type="entry name" value="MEMBRANE TRANSPORTER PROTEIN MJ0441-RELATED"/>
    <property type="match status" value="1"/>
</dbReference>
<comment type="similarity">
    <text evidence="2 6">Belongs to the 4-toluene sulfonate uptake permease (TSUP) (TC 2.A.102) family.</text>
</comment>
<dbReference type="KEGG" id="bqy:MUS_0502"/>
<feature type="transmembrane region" description="Helical" evidence="6">
    <location>
        <begin position="199"/>
        <end position="218"/>
    </location>
</feature>
<feature type="transmembrane region" description="Helical" evidence="6">
    <location>
        <begin position="70"/>
        <end position="89"/>
    </location>
</feature>
<evidence type="ECO:0000313" key="8">
    <source>
        <dbReference type="Proteomes" id="UP000002878"/>
    </source>
</evidence>
<sequence length="276" mass="29368">MKGYRIQRCPFSLKGGTKMDIAFITTFFIIGFIGAFISGMMGIGGSVINYPMLLYIPSLVGVMSLTAHEVSGIGAIQVFFATLGGVWAYRKSGFLNKALIMYMGSSILLGSVLGSYFSHYISEKGINFIYGILAILAVVLMFIPKKGQEHSEDEEVIFNKWLASSLAFIIGGVSGILGAGGAFILVPIMLSILNIPVRITVASSLAITFLSSIGATVGKVITGQVLFAPALVLMIASLIASPIGASVGQKVNTKFLQWILALLISATAIKIWLELL</sequence>
<dbReference type="Proteomes" id="UP000002878">
    <property type="component" value="Chromosome"/>
</dbReference>
<keyword evidence="6" id="KW-1003">Cell membrane</keyword>
<feature type="transmembrane region" description="Helical" evidence="6">
    <location>
        <begin position="225"/>
        <end position="243"/>
    </location>
</feature>
<dbReference type="Pfam" id="PF01925">
    <property type="entry name" value="TauE"/>
    <property type="match status" value="1"/>
</dbReference>
<name>I2C1Q2_BACAY</name>
<accession>I2C1Q2</accession>
<dbReference type="GO" id="GO:0005886">
    <property type="term" value="C:plasma membrane"/>
    <property type="evidence" value="ECO:0007669"/>
    <property type="project" value="UniProtKB-SubCell"/>
</dbReference>
<evidence type="ECO:0000256" key="6">
    <source>
        <dbReference type="RuleBase" id="RU363041"/>
    </source>
</evidence>
<evidence type="ECO:0000313" key="7">
    <source>
        <dbReference type="EMBL" id="AFJ60576.1"/>
    </source>
</evidence>
<dbReference type="PANTHER" id="PTHR43701:SF13">
    <property type="entry name" value="MEMBRANE TRANSPORTER PROTEIN YRKJ-RELATED"/>
    <property type="match status" value="1"/>
</dbReference>
<feature type="transmembrane region" description="Helical" evidence="6">
    <location>
        <begin position="21"/>
        <end position="50"/>
    </location>
</feature>
<keyword evidence="3 6" id="KW-0812">Transmembrane</keyword>
<protein>
    <recommendedName>
        <fullName evidence="6">Probable membrane transporter protein</fullName>
    </recommendedName>
</protein>
<feature type="transmembrane region" description="Helical" evidence="6">
    <location>
        <begin position="101"/>
        <end position="121"/>
    </location>
</feature>
<proteinExistence type="inferred from homology"/>
<dbReference type="PATRIC" id="fig|1126211.3.peg.486"/>
<dbReference type="HOGENOM" id="CLU_045498_5_3_9"/>
<organism evidence="7 8">
    <name type="scientific">Bacillus amyloliquefaciens (strain Y2)</name>
    <name type="common">Bacillus amyloliquefaciens subsp. plantarum (strain B9601-Y2)</name>
    <dbReference type="NCBI Taxonomy" id="1155777"/>
    <lineage>
        <taxon>Bacteria</taxon>
        <taxon>Bacillati</taxon>
        <taxon>Bacillota</taxon>
        <taxon>Bacilli</taxon>
        <taxon>Bacillales</taxon>
        <taxon>Bacillaceae</taxon>
        <taxon>Bacillus</taxon>
        <taxon>Bacillus amyloliquefaciens group</taxon>
    </lineage>
</organism>